<comment type="caution">
    <text evidence="2">Lacks conserved residue(s) required for the propagation of feature annotation.</text>
</comment>
<dbReference type="EMBL" id="CAJHNH020002227">
    <property type="protein sequence ID" value="CAG5126042.1"/>
    <property type="molecule type" value="Genomic_DNA"/>
</dbReference>
<gene>
    <name evidence="5" type="ORF">CUNI_LOCUS11600</name>
</gene>
<keyword evidence="3" id="KW-0472">Membrane</keyword>
<evidence type="ECO:0000256" key="2">
    <source>
        <dbReference type="PROSITE-ProRule" id="PRU00124"/>
    </source>
</evidence>
<protein>
    <recommendedName>
        <fullName evidence="4">CUB domain-containing protein</fullName>
    </recommendedName>
</protein>
<feature type="non-terminal residue" evidence="5">
    <location>
        <position position="1"/>
    </location>
</feature>
<keyword evidence="3" id="KW-0812">Transmembrane</keyword>
<dbReference type="InterPro" id="IPR036055">
    <property type="entry name" value="LDL_receptor-like_sf"/>
</dbReference>
<dbReference type="OrthoDB" id="6514358at2759"/>
<dbReference type="Gene3D" id="4.10.400.10">
    <property type="entry name" value="Low-density Lipoprotein Receptor"/>
    <property type="match status" value="1"/>
</dbReference>
<dbReference type="InterPro" id="IPR000859">
    <property type="entry name" value="CUB_dom"/>
</dbReference>
<dbReference type="CDD" id="cd00041">
    <property type="entry name" value="CUB"/>
    <property type="match status" value="1"/>
</dbReference>
<dbReference type="SUPFAM" id="SSF57424">
    <property type="entry name" value="LDL receptor-like module"/>
    <property type="match status" value="1"/>
</dbReference>
<dbReference type="PANTHER" id="PTHR24652:SF69">
    <property type="entry name" value="CUB DOMAIN-CONTAINING PROTEIN"/>
    <property type="match status" value="1"/>
</dbReference>
<evidence type="ECO:0000313" key="6">
    <source>
        <dbReference type="Proteomes" id="UP000678393"/>
    </source>
</evidence>
<keyword evidence="6" id="KW-1185">Reference proteome</keyword>
<keyword evidence="3" id="KW-1133">Transmembrane helix</keyword>
<sequence>YMSDYCSNTLDLAAAKVHAGRLQFRRPQQTIQTLDCHMAIKAPGNKMLTFKFHQFDLKSTHGCNTDYLQIFGDTQLRLPLTEQLCNSNRPNRAVVTSGEEALIRFRKDLFQGDEIELVFTTFRFAPCSKSEYHCDNGHCIAEDLYCNGYDNCGDSSDICILKEGTIVGIVVTAAVVIFICAVVTTILLIRRQRKI</sequence>
<comment type="caution">
    <text evidence="5">The sequence shown here is derived from an EMBL/GenBank/DDBJ whole genome shotgun (WGS) entry which is preliminary data.</text>
</comment>
<dbReference type="PROSITE" id="PS01180">
    <property type="entry name" value="CUB"/>
    <property type="match status" value="1"/>
</dbReference>
<dbReference type="InterPro" id="IPR042333">
    <property type="entry name" value="LRAD2/Mig-13-like"/>
</dbReference>
<evidence type="ECO:0000256" key="3">
    <source>
        <dbReference type="SAM" id="Phobius"/>
    </source>
</evidence>
<name>A0A8S3ZFZ0_9EUPU</name>
<organism evidence="5 6">
    <name type="scientific">Candidula unifasciata</name>
    <dbReference type="NCBI Taxonomy" id="100452"/>
    <lineage>
        <taxon>Eukaryota</taxon>
        <taxon>Metazoa</taxon>
        <taxon>Spiralia</taxon>
        <taxon>Lophotrochozoa</taxon>
        <taxon>Mollusca</taxon>
        <taxon>Gastropoda</taxon>
        <taxon>Heterobranchia</taxon>
        <taxon>Euthyneura</taxon>
        <taxon>Panpulmonata</taxon>
        <taxon>Eupulmonata</taxon>
        <taxon>Stylommatophora</taxon>
        <taxon>Helicina</taxon>
        <taxon>Helicoidea</taxon>
        <taxon>Geomitridae</taxon>
        <taxon>Candidula</taxon>
    </lineage>
</organism>
<evidence type="ECO:0000256" key="1">
    <source>
        <dbReference type="ARBA" id="ARBA00023157"/>
    </source>
</evidence>
<dbReference type="InterPro" id="IPR035914">
    <property type="entry name" value="Sperma_CUB_dom_sf"/>
</dbReference>
<dbReference type="CDD" id="cd00112">
    <property type="entry name" value="LDLa"/>
    <property type="match status" value="1"/>
</dbReference>
<dbReference type="PANTHER" id="PTHR24652">
    <property type="entry name" value="LOW-DENSITY LIPOPROTEIN RECEPTOR CLASS A DOMAIN-CONTAINING PROTEIN 2"/>
    <property type="match status" value="1"/>
</dbReference>
<dbReference type="AlphaFoldDB" id="A0A8S3ZFZ0"/>
<dbReference type="PROSITE" id="PS50068">
    <property type="entry name" value="LDLRA_2"/>
    <property type="match status" value="1"/>
</dbReference>
<keyword evidence="1 2" id="KW-1015">Disulfide bond</keyword>
<accession>A0A8S3ZFZ0</accession>
<dbReference type="Pfam" id="PF00057">
    <property type="entry name" value="Ldl_recept_a"/>
    <property type="match status" value="1"/>
</dbReference>
<dbReference type="Proteomes" id="UP000678393">
    <property type="component" value="Unassembled WGS sequence"/>
</dbReference>
<dbReference type="Gene3D" id="2.60.120.290">
    <property type="entry name" value="Spermadhesin, CUB domain"/>
    <property type="match status" value="1"/>
</dbReference>
<reference evidence="5" key="1">
    <citation type="submission" date="2021-04" db="EMBL/GenBank/DDBJ databases">
        <authorList>
            <consortium name="Molecular Ecology Group"/>
        </authorList>
    </citation>
    <scope>NUCLEOTIDE SEQUENCE</scope>
</reference>
<feature type="disulfide bond" evidence="2">
    <location>
        <begin position="127"/>
        <end position="139"/>
    </location>
</feature>
<proteinExistence type="predicted"/>
<dbReference type="InterPro" id="IPR002172">
    <property type="entry name" value="LDrepeatLR_classA_rpt"/>
</dbReference>
<evidence type="ECO:0000259" key="4">
    <source>
        <dbReference type="PROSITE" id="PS01180"/>
    </source>
</evidence>
<feature type="non-terminal residue" evidence="5">
    <location>
        <position position="195"/>
    </location>
</feature>
<feature type="transmembrane region" description="Helical" evidence="3">
    <location>
        <begin position="166"/>
        <end position="189"/>
    </location>
</feature>
<feature type="domain" description="CUB" evidence="4">
    <location>
        <begin position="6"/>
        <end position="122"/>
    </location>
</feature>
<dbReference type="SUPFAM" id="SSF49854">
    <property type="entry name" value="Spermadhesin, CUB domain"/>
    <property type="match status" value="1"/>
</dbReference>
<dbReference type="SMART" id="SM00042">
    <property type="entry name" value="CUB"/>
    <property type="match status" value="1"/>
</dbReference>
<evidence type="ECO:0000313" key="5">
    <source>
        <dbReference type="EMBL" id="CAG5126042.1"/>
    </source>
</evidence>
<feature type="disulfide bond" evidence="2">
    <location>
        <begin position="134"/>
        <end position="152"/>
    </location>
</feature>
<dbReference type="Pfam" id="PF00431">
    <property type="entry name" value="CUB"/>
    <property type="match status" value="1"/>
</dbReference>
<dbReference type="SMART" id="SM00192">
    <property type="entry name" value="LDLa"/>
    <property type="match status" value="1"/>
</dbReference>